<feature type="region of interest" description="Disordered" evidence="1">
    <location>
        <begin position="1"/>
        <end position="31"/>
    </location>
</feature>
<keyword evidence="3" id="KW-1185">Reference proteome</keyword>
<dbReference type="Gene3D" id="2.60.120.260">
    <property type="entry name" value="Galactose-binding domain-like"/>
    <property type="match status" value="1"/>
</dbReference>
<protein>
    <submittedName>
        <fullName evidence="2">Uncharacterized protein</fullName>
    </submittedName>
</protein>
<evidence type="ECO:0000313" key="3">
    <source>
        <dbReference type="Proteomes" id="UP001165160"/>
    </source>
</evidence>
<dbReference type="InterPro" id="IPR013320">
    <property type="entry name" value="ConA-like_dom_sf"/>
</dbReference>
<feature type="region of interest" description="Disordered" evidence="1">
    <location>
        <begin position="444"/>
        <end position="465"/>
    </location>
</feature>
<feature type="region of interest" description="Disordered" evidence="1">
    <location>
        <begin position="2965"/>
        <end position="2984"/>
    </location>
</feature>
<organism evidence="2 3">
    <name type="scientific">Triparma verrucosa</name>
    <dbReference type="NCBI Taxonomy" id="1606542"/>
    <lineage>
        <taxon>Eukaryota</taxon>
        <taxon>Sar</taxon>
        <taxon>Stramenopiles</taxon>
        <taxon>Ochrophyta</taxon>
        <taxon>Bolidophyceae</taxon>
        <taxon>Parmales</taxon>
        <taxon>Triparmaceae</taxon>
        <taxon>Triparma</taxon>
    </lineage>
</organism>
<feature type="region of interest" description="Disordered" evidence="1">
    <location>
        <begin position="2774"/>
        <end position="2811"/>
    </location>
</feature>
<evidence type="ECO:0000313" key="2">
    <source>
        <dbReference type="EMBL" id="GMH86978.1"/>
    </source>
</evidence>
<accession>A0A9W7BHX3</accession>
<feature type="compositionally biased region" description="Polar residues" evidence="1">
    <location>
        <begin position="3184"/>
        <end position="3197"/>
    </location>
</feature>
<dbReference type="Proteomes" id="UP001165160">
    <property type="component" value="Unassembled WGS sequence"/>
</dbReference>
<gene>
    <name evidence="2" type="ORF">TrVE_jg3494</name>
</gene>
<feature type="compositionally biased region" description="Polar residues" evidence="1">
    <location>
        <begin position="2969"/>
        <end position="2984"/>
    </location>
</feature>
<dbReference type="Gene3D" id="2.60.120.200">
    <property type="match status" value="3"/>
</dbReference>
<dbReference type="Gene3D" id="3.50.4.10">
    <property type="entry name" value="Hepatocyte Growth Factor"/>
    <property type="match status" value="1"/>
</dbReference>
<reference evidence="3" key="1">
    <citation type="journal article" date="2023" name="Commun. Biol.">
        <title>Genome analysis of Parmales, the sister group of diatoms, reveals the evolutionary specialization of diatoms from phago-mixotrophs to photoautotrophs.</title>
        <authorList>
            <person name="Ban H."/>
            <person name="Sato S."/>
            <person name="Yoshikawa S."/>
            <person name="Yamada K."/>
            <person name="Nakamura Y."/>
            <person name="Ichinomiya M."/>
            <person name="Sato N."/>
            <person name="Blanc-Mathieu R."/>
            <person name="Endo H."/>
            <person name="Kuwata A."/>
            <person name="Ogata H."/>
        </authorList>
    </citation>
    <scope>NUCLEOTIDE SEQUENCE [LARGE SCALE GENOMIC DNA]</scope>
    <source>
        <strain evidence="3">NIES 3699</strain>
    </source>
</reference>
<evidence type="ECO:0000256" key="1">
    <source>
        <dbReference type="SAM" id="MobiDB-lite"/>
    </source>
</evidence>
<dbReference type="Pfam" id="PF13385">
    <property type="entry name" value="Laminin_G_3"/>
    <property type="match status" value="2"/>
</dbReference>
<feature type="compositionally biased region" description="Basic and acidic residues" evidence="1">
    <location>
        <begin position="2782"/>
        <end position="2797"/>
    </location>
</feature>
<proteinExistence type="predicted"/>
<feature type="region of interest" description="Disordered" evidence="1">
    <location>
        <begin position="3184"/>
        <end position="3203"/>
    </location>
</feature>
<dbReference type="EMBL" id="BRXX01000066">
    <property type="protein sequence ID" value="GMH86978.1"/>
    <property type="molecule type" value="Genomic_DNA"/>
</dbReference>
<comment type="caution">
    <text evidence="2">The sequence shown here is derived from an EMBL/GenBank/DDBJ whole genome shotgun (WGS) entry which is preliminary data.</text>
</comment>
<sequence>MYVKGTSSPIQVASADTSTSGGTMRDRDSNSAVSTDTVSSFAYLPDLLDMPLEVINTLTMLTFSTVDGAVHSYPKQGVRLQVSGNGTKSLLFYTSMAGTEVEVSADRCYLLKTDFNAPPAADPVTRTRIVLPEQEEVGGRRRALREHAESDLDKRCHEESGVCLHSLHEILHLHGHFDLTDPQDSRRHLEVSAEANGIAFAAIQKDPYSINSDSGFVSWDQSGATAVLGSGDGLGFGEEEVIEYDEWGCVVEEGFVVQAYPLTKKHCYKWRWTKNCEFAISNDLYSITMSEENNYDKEFDLPCADLLSKDSNGYCECGAGRKIATGNCDPSASYDSFTCASLCKDLARSEGAMTVDLYDAVDERLVLPLSMTDALTKDFFDVDRTAGGSYTGLVKDNVYISTRLAYRRETPGTFGESDWPAWLNFHHDVRAHFTAASLSQDGRTWHDESAHGHHATVTGDPLTSQTYGHGGGENFDIKTVNGSTATSLTFDAKTFPPAAFAYHEDAAFSTCEDASKCKTFETPIATALETVPDFYSFFVASRDSQNYTLSTINDWNHECQNSILKVSSGCGAFYEASFPDFESLKLDLDAALSDVLDGIADSPPAGRANIFVEYEPCSALDGTCDCNGVMRFADATRNSQSVYNDGFTFGSNSEPAVADGFNGQWMVGNAPNFDGEVAHYYKTSGSNLCSADNLVPAAMQGTYATEHASAPSLGVDLSAWNCYCKKSAKFVEQARHELTNSTNPLNIQAFLWEDWSTYKPFSLEAKHEGSTSSLFISDKTLSELSLSGAAKNPLHTYASGLGKVTTGPSELSSVAPTCRCKVEDAASASNGGALTFDEIKFVPADAPAAEHYSTSAIYNVGSTDPRKTSIDHVGQYWTMFHIARYDPSASASQKNRIFQNAADDDWFDGFDSGKSGVANHHMDFQTEQTNHHPNGWVFSVSTAHSYRSNFVERPLRRSSRTYRSLQGVNLQINPGTRNSAFEIADILVLSTALPLSQSQIEDMETFLMLKYLPLYIRGHYTTDSFVAADDSTKWKDESFNQRDAQVISGSLSAEQMNNTGFVVTGDSSTSVSFPTNLFPVEGDYTFLSVAMSESDSAPLFTVTKDNELQECLNDETPAGEWSFVACGESGTSLVIVATEDDKPLVLCDVKALVAPPGGKGLPYFMQNLTNAASFRPTLQSSEVSIPREGFVPARAYSELKGLIGDHENSLASHPSTLTSIIMSPEEYKCGPESEMFNGETVDCSSENIMLSSNCDAPLNAAIECGSLYQEGACVLNGGGTNQIIHSRCATLLKFTAVTFSTGVGFRGGAANLDGGGVYEFVSCHFKSNRASANTQRGAGAIYVGNEGSNVVRFFGCNFERNTFAQGGTGSSGTVPEKVISVFLSIDSRWIRFRELEFLDSSGNIVPHLTAEFRCLENNDYGPMNAFDGDVTEDSRASTSCSQAPNWFRITFDKADFKDVRQFRIMGSGGSVSTYSNVLFQVGVHESDSLPTSASEAGEKALFSHQFSGVLNGVWSTLYLPVGLVASSGVDDVFVDGFSHSPDHKWDFQQCNAGVNLTISDTGSTGDPVNAYARKGAQCYPGSGMYFNGINDYVELDGTTFSFGGDKVPVSFEVTAMFDDIQNGARLFDFRTDVDPLSMLADEVSMRQVGSGVNNEMCFGQCGEGAGNTEAKGINTAEWQHWVGVYSPFPLTGVSHAVRISFQVTAEQIAPKIVDRWCLKGGPDCYLDFTEDQRCETREADSHLRAVCKLPHGGVREGPWASGSSHATCGGTELKCIMQDESSKKTPWNFNLYLNGILISSKPWEAGCTFGWGDGKGGREAYIGKVSSEAACEDMVRGLNDEANGATFYGGSSGGDKGKCYAEYDMTGRRSDDKWRSCLFGETDIHGLSDKPRILSTIGAVNMGSSLTTGYFKGIIGKVSVYNGISLTAADAEYMYTHSSAMPEPSHVWDFRSSNSCPSGTDPDVADSGTSTSAVAASVVGGSSCQAGLGVTLDGVDDRVEIDPFAFGETYSFETYLQYDHSPLVPTHEWDFRRVEFRGQKNVAISDTGLEDAGHASLRNEAAISPNVGEGLLLGGCPIQLKMTIQDYNRVRTTGWCDLGDTQCLATKPAGHQDRGRCEIDANGRYRAWYDDAHSSCADTAGPWKPKSSTSWSKAECRGYKTHCKRVSTGSCTPAYADLPPMKFQDTFSIETYAKYSKIENWRRIFEFSVNGNSNNRIALRNFESSRTPNFFVGDPNQVNLNGNPVSLDVNHFVMTVGLKQVKLYIDGDLVYSYAINEDLHQYLKEIYNQNKIGGRGNGQNIMQGEVRYLRIYQGTELSGTDVASLYVARDSINADSPTHRADQARQVLSFGDAGDVNSIYLSASVASREIGLKSTMKAASVTKVVYQHANFVGNNNWLNLRGVYAKDAAGNILVPDEVTLSDLHHSFPNSAADCTADESVSQSAGLLCHGGNKHGSKLTLTYNSDISQEIHSLRVYNRADHNNLSIKRRWENYFAVLLIDGVEVARTREIKRAEQHSKSVDLVFTPVTATVTAIGGQGRTLTRNDSPWVHVVTAVRKGKASVYHNGLLVAETTKFVQSQVLTRTFGYVGYDPGLLQTADPSDGEFCFELTHIDSYGDGWNGAQLTIADSDDPSIALFTSSNFYGYQKVDEACIDRPASSCFIVDMNAGSWPSEISWHLTYNGRDGEPKTLYNPSRPAFNFEFCLDPLPDSGWARAASFLSGSVGFVKMWDGHALTASEVSRLYEQIPTNEYIASPTHEWEFRSGTCAGSSGSSIDVADSGFDPDKRAANGDGSKDQSCDSEGVHFPSSGNGGSVTISSVQFGGETSLEAYVKIEELGDAMLVAADDVFNLRMDGSPHLKAEMSRFDSTLTTGSSTQTILVGEWTHIVVVFEAISIKFYVNGELHTFGEGVEGTELVTKVRDIKLGNSLSLPSDRPAFTLGYLRTWSVGLAGDEVEALYKGRDTRREYSEGSSSSAPPTNTVSVSPCNPTASNFSYYAPNSGEVTSKLSLGGSLEAFDFHSYKGCDCLDCAELDDATGQKPTDSFKAVDDDAGTCTSTVVEPGKMGTWEVELEPGADVSQIFVKSGNAKTSSSFDVFLGGKIVGKTSREYIIPEPGSSVIETTPEFFMNSGQQEFKYVSDDVALVPSVWVHLDESASFEGRYLEICEVEVFEEVSYFEAGSPSNPNVALHRPSTSSSVDHSHNGPKLTAEVAVDGDLNTCFRTRPDEFGMFRVDLDPGTLPRKVHVHARSVYDDGMSCESQRLGLDGAMVSLGTPAMKFATSSHPISHSCGTDKYVITNEHDVNEHLVKIEQIDTSGSPLRACEVEIYVKARSSSGVTSEVKYDASGRHAFLGDALTGGSGATFAFDGDFSCAPFSDEGSGTSETIFYSSPISKEENKALYISVDPFEVVTRVVIRTDGEQKDARVSLNNGIELLSGLSYDAYEHNSTSFSLQGVVSSDKVTAQEEVITVSMSSLESRSASYCGTAGSFFMAAQPYLSTTENSDRCACEELCHNEDGCLAWTFVQSASSEYYRNCYLSTGSAKEASHEAAMAYVSGGQAVLQGVTAAGEEGGDEGVTTGSVPDGVPSTGYHEWDFRKGCNGWMAGAEVADTGTHPNKFNAKGWNVNCDSDGVHFNELSVSASNRYIEIDVDKDSDSTTGVGSIEFMVKINDVKKSWGQFFDISGNGGLFQFEHKTNLHNSAEMYARYIEYQTLAKSNREGTTVANGDWNLYSNINAWMHIVVVSRASSVDFYLNGVLIDSRNRHDNQGDGLSFSSNSWVTFGRQSETPWSDNTWYWPEPAPRTAWTGLELHNPQWQGGFKYIRWWDDIELNANDVEALYNSRNGIAGPIMRLGHSSPFEITEVVVFDMTIPPFLSETINEHMKDRYTYLLHRGDDAPKPPLVNVHAGFTIEGGGASWAVAEGIEWEQESDKFDDVTSEVREDLGLHELAHSTSGLDSYLISDYLQASCVSELGDSGDANLWGFDPVSMEAFSNGKKRSKDTFGVEIESLAICRRMQTTSHALRNLPPSSVCGLESLNDGNPTCQPTRFVAQWSPASVTFKWLPGCRASTTYQVVRARDAQIGSDYERKSESPYEAVSREVKRDFCHNTWIEPGMELQDYGGDLQTMIGKEVEYCIRALVPLEAGGIVPSDWACDKVKVEYSTTLNSRITVYKGGGSREGVIVDAKLCPNNVYDSLGGDEAFNTACFNEDTLQSWEHELGDGASILALNAHSVSQALVEYDASSYGFCKYKSGSVVEGDKPDFVILVDGSSGIVWYAETPGCFHLVKDYAEEEVGNSFFTVESTGGVQLVDGYLGFAYHFKVKRSPSWHYMASNCRDTCRLTGVTSEVRGDKYSSPFVSDTKATRFCEEWVGRCPSASVMKLVGAKTENRGAVIFGSDSLEHSSSAVLCSPYENEYAYFDEEAQDYRCCENFLPSGWDECARHFTKCTNDFPSNQRNPAPLRNFFISVQSAHAVPVDSLGGEEDNWVPFSIGRDVSPSDIDSKVTLVDAKGYDTLLEGKTVIKVKNAFTTEADNYYHGRTDKGGEISLKMFDHDGADSGVRRMYTLPFVASEFLAPVGFREADEEGEEPEVVYGINTTVHKFISSNQVSSFFAQDAGSFASPSTIMDLTSVQIPIFVTHPQVGNSLSCGVPSIYMCAYSTDGAELLYGCALTDDSGFAAIEVPVGKKVKLRNGCPEEAEDRESTCYAAKATIGRQIEKWEQAEREFQPMVQEVEAIDALEGGIVHFVEVNSKFIDVFFAAGRNDGSEDLDTAFMMAVDIMMNTEFILEHEHRPGCNAVVQLVDAVATKNQRVFKVEVPRDMDYTIKAHVDTAVTLKSEDQDAARTWMNSLATVDIKGDVRDPVANFWYRTKATINTISMHEKGVAASIDNCYDSDGELLYGVKKLGDDKAPTALDVTVAVYEAYYSSDGTGATAVDGVLTYMPGEVATQDNIAATKQSRSWAKGTEAILGDGEDPAGLEFVQCLSAVGCSIERGPEAAAATGSNLECLLDEPCEIAGVADIFGTLYQFRIAGLSSPERYEPHSKILKWHYEPLHDLALDNIQSEFHKKELITDQSSARVVVEGLVPLTANQAIKLPEYIPFIILRQPPGSGSWSTWRKDTAMSINLQVDVQDDSGTFSTTESGFGYGLEMTNSMGVGLGWIAEVQTKFADFPLFAVDAGTTSVKEEEEDNSLQYEKTDSVTFVAGVDYTTSVDQSGIYGDLFVTPSLSIRTITNLPIIFNDDDRDPSMCKGLAQSEVSTWQLMTAAETKANGDEMTLEETLEEYIADSDIMQDMYKPENEKPTTAFEDVTRSSMHNFAIKAIDDPTWNALTVHSLYDIIHGRIPQLQDRCQESWRNLKCNFPSAETVGGDANPNYVDGAAAECPLEYFAAVTEDFPKVRAWCRSVTDDYSTNDCVTVPAPSDGDLTDIGMLKAQLKLGAALDGIRGWVRAVRLNEQLKKDAVEVEAATLIQSPLLDTEHSQRGQAFGSEETEMLENKEEYFEGILVDAAFNQGDLIDSSRNEEQGGTFGYDLISTNNGVDLVEEDGEDYQVPDTNTAFEVGQIYDAGNKINKDKLDVGSKASVISFSGGGAKTSYHYSSSVKSGLKIGIFRGSGKTTESGAGLSIGPFGFHVDLATSSGEEDGASVNGQAFQMSEDNDQETEVDFTLSDPDIGDFFDVQIKRDPVYGTPVYETLAGRSSCPHEEKTDSREQFDIVFPTELNELDMVGPNTDKYARSVQRQAGAAFEGKCASFYVETINETPYADPLLLNMKLVDRELDTTSSHLQYTNDLTGIELVTEEPFMPFLTRLEDEERRRYRINLCPAGLDDRDFVARQARFDAEGTLDRNGNAANGYVYCNLELEVISRCENLLIDDHFFKGFTKTDEMQMCSDYDPVGSRSFQPSPSCFNDALPEIFDGDTDKFTGEAGEFKFAVEQPLAKRALIPCLSFDPSGTGCDVDSTSGLGPCSGM</sequence>
<dbReference type="SUPFAM" id="SSF49899">
    <property type="entry name" value="Concanavalin A-like lectins/glucanases"/>
    <property type="match status" value="3"/>
</dbReference>
<name>A0A9W7BHX3_9STRA</name>
<feature type="compositionally biased region" description="Polar residues" evidence="1">
    <location>
        <begin position="1"/>
        <end position="22"/>
    </location>
</feature>